<dbReference type="AlphaFoldDB" id="A0A1D7QS05"/>
<dbReference type="Proteomes" id="UP000094463">
    <property type="component" value="Chromosome"/>
</dbReference>
<reference evidence="1 2" key="1">
    <citation type="submission" date="2015-08" db="EMBL/GenBank/DDBJ databases">
        <title>The complete genome sequence of Bacillus beveridgei MLTeJB.</title>
        <authorList>
            <person name="Hanson T.E."/>
            <person name="Mesa C."/>
            <person name="Basesman S.M."/>
            <person name="Oremland R.S."/>
        </authorList>
    </citation>
    <scope>NUCLEOTIDE SEQUENCE [LARGE SCALE GENOMIC DNA]</scope>
    <source>
        <strain evidence="1 2">MLTeJB</strain>
    </source>
</reference>
<dbReference type="EMBL" id="CP012502">
    <property type="protein sequence ID" value="AOM81796.1"/>
    <property type="molecule type" value="Genomic_DNA"/>
</dbReference>
<proteinExistence type="predicted"/>
<evidence type="ECO:0000313" key="2">
    <source>
        <dbReference type="Proteomes" id="UP000094463"/>
    </source>
</evidence>
<evidence type="ECO:0000313" key="1">
    <source>
        <dbReference type="EMBL" id="AOM81796.1"/>
    </source>
</evidence>
<gene>
    <name evidence="1" type="ORF">BBEV_0402</name>
</gene>
<protein>
    <recommendedName>
        <fullName evidence="3">AhpC/TSA antioxidant enzyme</fullName>
    </recommendedName>
</protein>
<dbReference type="RefSeq" id="WP_069363934.1">
    <property type="nucleotide sequence ID" value="NZ_CP012502.1"/>
</dbReference>
<dbReference type="OrthoDB" id="2855857at2"/>
<dbReference type="KEGG" id="bbev:BBEV_0402"/>
<organism evidence="1 2">
    <name type="scientific">Salisediminibacterium beveridgei</name>
    <dbReference type="NCBI Taxonomy" id="632773"/>
    <lineage>
        <taxon>Bacteria</taxon>
        <taxon>Bacillati</taxon>
        <taxon>Bacillota</taxon>
        <taxon>Bacilli</taxon>
        <taxon>Bacillales</taxon>
        <taxon>Bacillaceae</taxon>
        <taxon>Salisediminibacterium</taxon>
    </lineage>
</organism>
<keyword evidence="2" id="KW-1185">Reference proteome</keyword>
<sequence length="142" mass="15878">MRQHHEELTPDDGSLLVIAPSKGQMVNQFNDLFGPFPFPIYGDPARSAYKGMNLKTMGKAKLLTMAGAAFVSGKVKGFIPDQKKQKDFVMKSMKTQDVYIQGGAWLFDDNKNVAYKHIDASPDDHAKIPTLIQEVNNLKQHQ</sequence>
<dbReference type="InterPro" id="IPR032801">
    <property type="entry name" value="PXL2A/B/C"/>
</dbReference>
<accession>A0A1D7QS05</accession>
<dbReference type="PATRIC" id="fig|632773.3.peg.435"/>
<name>A0A1D7QS05_9BACI</name>
<evidence type="ECO:0008006" key="3">
    <source>
        <dbReference type="Google" id="ProtNLM"/>
    </source>
</evidence>
<dbReference type="Pfam" id="PF13911">
    <property type="entry name" value="AhpC-TSA_2"/>
    <property type="match status" value="1"/>
</dbReference>